<dbReference type="Proteomes" id="UP001159363">
    <property type="component" value="Chromosome 12"/>
</dbReference>
<feature type="compositionally biased region" description="Basic residues" evidence="1">
    <location>
        <begin position="405"/>
        <end position="414"/>
    </location>
</feature>
<organism evidence="2 3">
    <name type="scientific">Dryococelus australis</name>
    <dbReference type="NCBI Taxonomy" id="614101"/>
    <lineage>
        <taxon>Eukaryota</taxon>
        <taxon>Metazoa</taxon>
        <taxon>Ecdysozoa</taxon>
        <taxon>Arthropoda</taxon>
        <taxon>Hexapoda</taxon>
        <taxon>Insecta</taxon>
        <taxon>Pterygota</taxon>
        <taxon>Neoptera</taxon>
        <taxon>Polyneoptera</taxon>
        <taxon>Phasmatodea</taxon>
        <taxon>Verophasmatodea</taxon>
        <taxon>Anareolatae</taxon>
        <taxon>Phasmatidae</taxon>
        <taxon>Eurycanthinae</taxon>
        <taxon>Dryococelus</taxon>
    </lineage>
</organism>
<protein>
    <submittedName>
        <fullName evidence="2">Uncharacterized protein</fullName>
    </submittedName>
</protein>
<feature type="compositionally biased region" description="Polar residues" evidence="1">
    <location>
        <begin position="370"/>
        <end position="381"/>
    </location>
</feature>
<reference evidence="2 3" key="1">
    <citation type="submission" date="2023-02" db="EMBL/GenBank/DDBJ databases">
        <title>LHISI_Scaffold_Assembly.</title>
        <authorList>
            <person name="Stuart O.P."/>
            <person name="Cleave R."/>
            <person name="Magrath M.J.L."/>
            <person name="Mikheyev A.S."/>
        </authorList>
    </citation>
    <scope>NUCLEOTIDE SEQUENCE [LARGE SCALE GENOMIC DNA]</scope>
    <source>
        <strain evidence="2">Daus_M_001</strain>
        <tissue evidence="2">Leg muscle</tissue>
    </source>
</reference>
<accession>A0ABQ9GEI1</accession>
<evidence type="ECO:0000256" key="1">
    <source>
        <dbReference type="SAM" id="MobiDB-lite"/>
    </source>
</evidence>
<gene>
    <name evidence="2" type="ORF">PR048_028901</name>
</gene>
<evidence type="ECO:0000313" key="3">
    <source>
        <dbReference type="Proteomes" id="UP001159363"/>
    </source>
</evidence>
<evidence type="ECO:0000313" key="2">
    <source>
        <dbReference type="EMBL" id="KAJ8869892.1"/>
    </source>
</evidence>
<keyword evidence="3" id="KW-1185">Reference proteome</keyword>
<comment type="caution">
    <text evidence="2">The sequence shown here is derived from an EMBL/GenBank/DDBJ whole genome shotgun (WGS) entry which is preliminary data.</text>
</comment>
<proteinExistence type="predicted"/>
<feature type="region of interest" description="Disordered" evidence="1">
    <location>
        <begin position="1"/>
        <end position="26"/>
    </location>
</feature>
<dbReference type="EMBL" id="JARBHB010000013">
    <property type="protein sequence ID" value="KAJ8869892.1"/>
    <property type="molecule type" value="Genomic_DNA"/>
</dbReference>
<sequence>MLPLADGFPLQHPTGQGRTNHARETDGWQGISNITQYMELSHDRVCQGGIWSGAGMKVLGTGNPRENPPTNGIVRHDSHMRKCEGGPTGSLIRVVFFHFLEIREPRPCLVARFTRRRVVAPVLQLNTVVGDILKSSLGPVGVVHYLPEMWILRGDSSPFILQPFHEVRNGFWPRLMSPHPAIQFVPKLSYRVVVGLWAGQSNRRTLLSAYHCIVALETWHLALSPWKVHAQKANNRSALALVYGATTTARSWSWATNAALCRSGLRLVEGVFGIAAMSFVFGALSPRTGADGEVQSRQARLHCCEKFAGDSLMAILIATDSGIAVYGRVTHTSAIFGLPRSFIERCAAAKGANLPLVVAWVGLAKRAKQHSPSDGFSSWDPSSPDDGAALECRGGRNGNTQRKPADKRHRPARFPHAKIRDEPARDRTRIALVGGERPSHCATAAPRITFKKRYASVCIFQFLHFSLKHVFKIVKLAQTISPESLIVARYRRRDCTPVQCLARRGDERVDAHVSIAPSAPTHLGPRSAKFLQHRPLTSLHCPNLPCLMDNDYSNSTNWKCADYCVRGWMKDIVYQRTAQTREELLARISSYNIQRQPCAAT</sequence>
<feature type="region of interest" description="Disordered" evidence="1">
    <location>
        <begin position="370"/>
        <end position="414"/>
    </location>
</feature>
<name>A0ABQ9GEI1_9NEOP</name>